<keyword evidence="3" id="KW-1185">Reference proteome</keyword>
<evidence type="ECO:0008006" key="4">
    <source>
        <dbReference type="Google" id="ProtNLM"/>
    </source>
</evidence>
<evidence type="ECO:0000313" key="2">
    <source>
        <dbReference type="EMBL" id="RLJ63678.1"/>
    </source>
</evidence>
<name>A0A497XB56_9PROT</name>
<dbReference type="OrthoDB" id="9182906at2"/>
<sequence>MKKFATFAALALVASTSAMAGDITDPAPGATNRDVCTGATAAKYNVAGGPGSPYTTTGSFLKTGFAVQCSSNTFVTFQNRSGTVFTVGASSAKGNQSYKGSSNGGAVVLHLACGQSTTPCAQSDAQTAATAASSM</sequence>
<proteinExistence type="predicted"/>
<organism evidence="2 3">
    <name type="scientific">Sulfurisoma sediminicola</name>
    <dbReference type="NCBI Taxonomy" id="1381557"/>
    <lineage>
        <taxon>Bacteria</taxon>
        <taxon>Pseudomonadati</taxon>
        <taxon>Pseudomonadota</taxon>
        <taxon>Betaproteobacteria</taxon>
        <taxon>Nitrosomonadales</taxon>
        <taxon>Sterolibacteriaceae</taxon>
        <taxon>Sulfurisoma</taxon>
    </lineage>
</organism>
<accession>A0A497XB56</accession>
<keyword evidence="1" id="KW-0732">Signal</keyword>
<protein>
    <recommendedName>
        <fullName evidence="4">Secreted protein</fullName>
    </recommendedName>
</protein>
<evidence type="ECO:0000313" key="3">
    <source>
        <dbReference type="Proteomes" id="UP000268908"/>
    </source>
</evidence>
<dbReference type="Proteomes" id="UP000268908">
    <property type="component" value="Unassembled WGS sequence"/>
</dbReference>
<dbReference type="RefSeq" id="WP_121242526.1">
    <property type="nucleotide sequence ID" value="NZ_BHVV01000003.1"/>
</dbReference>
<reference evidence="2 3" key="1">
    <citation type="submission" date="2018-10" db="EMBL/GenBank/DDBJ databases">
        <title>Genomic Encyclopedia of Type Strains, Phase IV (KMG-IV): sequencing the most valuable type-strain genomes for metagenomic binning, comparative biology and taxonomic classification.</title>
        <authorList>
            <person name="Goeker M."/>
        </authorList>
    </citation>
    <scope>NUCLEOTIDE SEQUENCE [LARGE SCALE GENOMIC DNA]</scope>
    <source>
        <strain evidence="2 3">DSM 26916</strain>
    </source>
</reference>
<dbReference type="EMBL" id="RCCI01000006">
    <property type="protein sequence ID" value="RLJ63678.1"/>
    <property type="molecule type" value="Genomic_DNA"/>
</dbReference>
<comment type="caution">
    <text evidence="2">The sequence shown here is derived from an EMBL/GenBank/DDBJ whole genome shotgun (WGS) entry which is preliminary data.</text>
</comment>
<gene>
    <name evidence="2" type="ORF">DFR35_2308</name>
</gene>
<dbReference type="AlphaFoldDB" id="A0A497XB56"/>
<feature type="chain" id="PRO_5019846440" description="Secreted protein" evidence="1">
    <location>
        <begin position="21"/>
        <end position="135"/>
    </location>
</feature>
<feature type="signal peptide" evidence="1">
    <location>
        <begin position="1"/>
        <end position="20"/>
    </location>
</feature>
<evidence type="ECO:0000256" key="1">
    <source>
        <dbReference type="SAM" id="SignalP"/>
    </source>
</evidence>